<reference evidence="1" key="1">
    <citation type="submission" date="2020-06" db="EMBL/GenBank/DDBJ databases">
        <title>Whole Genome Sequence of Halomonas aquamarina MB598.</title>
        <authorList>
            <person name="Pervaiz M."/>
            <person name="Fariq A."/>
            <person name="Yasmin A."/>
            <person name="Welch M."/>
        </authorList>
    </citation>
    <scope>NUCLEOTIDE SEQUENCE</scope>
    <source>
        <strain evidence="1">MB598</strain>
    </source>
</reference>
<evidence type="ECO:0000313" key="2">
    <source>
        <dbReference type="Proteomes" id="UP001319846"/>
    </source>
</evidence>
<accession>A0ACC5VYR7</accession>
<name>A0ACC5VYR7_9GAMM</name>
<keyword evidence="2" id="KW-1185">Reference proteome</keyword>
<proteinExistence type="predicted"/>
<sequence length="144" mass="15516">MNRQRGAGSIALILMSVCLVSVAQLAMKWGMSTLALEGFHPSDTVTWDAVLRHGWPSLVSVVAGLGCYALSMLCWGMALKKVPLSMAYPFLSLSYVLVYIGSLFLPGIAEHFSWLKLWGIALILAGVAVTFHGGLRSTRQTAGM</sequence>
<evidence type="ECO:0000313" key="1">
    <source>
        <dbReference type="EMBL" id="MBZ5488884.1"/>
    </source>
</evidence>
<protein>
    <submittedName>
        <fullName evidence="1">4-amino-4-deoxy-L-arabinose-phospho-UDP flippase</fullName>
    </submittedName>
</protein>
<dbReference type="EMBL" id="JABYQT010000012">
    <property type="protein sequence ID" value="MBZ5488884.1"/>
    <property type="molecule type" value="Genomic_DNA"/>
</dbReference>
<organism evidence="1 2">
    <name type="scientific">Vreelandella aquamarina</name>
    <dbReference type="NCBI Taxonomy" id="77097"/>
    <lineage>
        <taxon>Bacteria</taxon>
        <taxon>Pseudomonadati</taxon>
        <taxon>Pseudomonadota</taxon>
        <taxon>Gammaproteobacteria</taxon>
        <taxon>Oceanospirillales</taxon>
        <taxon>Halomonadaceae</taxon>
        <taxon>Vreelandella</taxon>
    </lineage>
</organism>
<gene>
    <name evidence="1" type="ORF">HW452_15265</name>
</gene>
<dbReference type="Proteomes" id="UP001319846">
    <property type="component" value="Unassembled WGS sequence"/>
</dbReference>
<comment type="caution">
    <text evidence="1">The sequence shown here is derived from an EMBL/GenBank/DDBJ whole genome shotgun (WGS) entry which is preliminary data.</text>
</comment>